<dbReference type="GO" id="GO:0006338">
    <property type="term" value="P:chromatin remodeling"/>
    <property type="evidence" value="ECO:0007669"/>
    <property type="project" value="UniProtKB-ARBA"/>
</dbReference>
<dbReference type="CDD" id="cd00024">
    <property type="entry name" value="CD_CSD"/>
    <property type="match status" value="1"/>
</dbReference>
<evidence type="ECO:0000313" key="6">
    <source>
        <dbReference type="EMBL" id="KAJ4190441.1"/>
    </source>
</evidence>
<dbReference type="SMART" id="SM00298">
    <property type="entry name" value="CHROMO"/>
    <property type="match status" value="2"/>
</dbReference>
<gene>
    <name evidence="6" type="ORF">NW755_005583</name>
</gene>
<accession>A0A9W8RB12</accession>
<dbReference type="SUPFAM" id="SSF54160">
    <property type="entry name" value="Chromo domain-like"/>
    <property type="match status" value="2"/>
</dbReference>
<dbReference type="Gene3D" id="2.40.50.40">
    <property type="match status" value="2"/>
</dbReference>
<dbReference type="Pfam" id="PF00385">
    <property type="entry name" value="Chromo"/>
    <property type="match status" value="2"/>
</dbReference>
<evidence type="ECO:0000256" key="3">
    <source>
        <dbReference type="ARBA" id="ARBA00023242"/>
    </source>
</evidence>
<dbReference type="InterPro" id="IPR016197">
    <property type="entry name" value="Chromo-like_dom_sf"/>
</dbReference>
<dbReference type="PANTHER" id="PTHR22812">
    <property type="entry name" value="CHROMOBOX PROTEIN"/>
    <property type="match status" value="1"/>
</dbReference>
<dbReference type="PROSITE" id="PS50013">
    <property type="entry name" value="CHROMO_2"/>
    <property type="match status" value="1"/>
</dbReference>
<protein>
    <recommendedName>
        <fullName evidence="5">Chromo domain-containing protein</fullName>
    </recommendedName>
</protein>
<evidence type="ECO:0000256" key="1">
    <source>
        <dbReference type="ARBA" id="ARBA00004123"/>
    </source>
</evidence>
<dbReference type="GO" id="GO:0005634">
    <property type="term" value="C:nucleus"/>
    <property type="evidence" value="ECO:0007669"/>
    <property type="project" value="UniProtKB-SubCell"/>
</dbReference>
<comment type="subcellular location">
    <subcellularLocation>
        <location evidence="1">Nucleus</location>
    </subcellularLocation>
</comment>
<dbReference type="Proteomes" id="UP001152087">
    <property type="component" value="Unassembled WGS sequence"/>
</dbReference>
<evidence type="ECO:0000259" key="5">
    <source>
        <dbReference type="PROSITE" id="PS50013"/>
    </source>
</evidence>
<proteinExistence type="predicted"/>
<evidence type="ECO:0000313" key="7">
    <source>
        <dbReference type="Proteomes" id="UP001152087"/>
    </source>
</evidence>
<dbReference type="InterPro" id="IPR023780">
    <property type="entry name" value="Chromo_domain"/>
</dbReference>
<dbReference type="EMBL" id="JAOQAV010000011">
    <property type="protein sequence ID" value="KAJ4190441.1"/>
    <property type="molecule type" value="Genomic_DNA"/>
</dbReference>
<comment type="caution">
    <text evidence="6">The sequence shown here is derived from an EMBL/GenBank/DDBJ whole genome shotgun (WGS) entry which is preliminary data.</text>
</comment>
<keyword evidence="7" id="KW-1185">Reference proteome</keyword>
<reference evidence="6" key="1">
    <citation type="submission" date="2022-09" db="EMBL/GenBank/DDBJ databases">
        <title>Fusarium specimens isolated from Avocado Roots.</title>
        <authorList>
            <person name="Stajich J."/>
            <person name="Roper C."/>
            <person name="Heimlech-Rivalta G."/>
        </authorList>
    </citation>
    <scope>NUCLEOTIDE SEQUENCE</scope>
    <source>
        <strain evidence="6">A02</strain>
    </source>
</reference>
<feature type="region of interest" description="Disordered" evidence="4">
    <location>
        <begin position="1"/>
        <end position="45"/>
    </location>
</feature>
<evidence type="ECO:0000256" key="4">
    <source>
        <dbReference type="SAM" id="MobiDB-lite"/>
    </source>
</evidence>
<evidence type="ECO:0000256" key="2">
    <source>
        <dbReference type="ARBA" id="ARBA00011353"/>
    </source>
</evidence>
<dbReference type="InterPro" id="IPR051219">
    <property type="entry name" value="Heterochromatin_chromo-domain"/>
</dbReference>
<feature type="domain" description="Chromo" evidence="5">
    <location>
        <begin position="51"/>
        <end position="119"/>
    </location>
</feature>
<name>A0A9W8RB12_9HYPO</name>
<organism evidence="6 7">
    <name type="scientific">Fusarium falciforme</name>
    <dbReference type="NCBI Taxonomy" id="195108"/>
    <lineage>
        <taxon>Eukaryota</taxon>
        <taxon>Fungi</taxon>
        <taxon>Dikarya</taxon>
        <taxon>Ascomycota</taxon>
        <taxon>Pezizomycotina</taxon>
        <taxon>Sordariomycetes</taxon>
        <taxon>Hypocreomycetidae</taxon>
        <taxon>Hypocreales</taxon>
        <taxon>Nectriaceae</taxon>
        <taxon>Fusarium</taxon>
        <taxon>Fusarium solani species complex</taxon>
    </lineage>
</organism>
<comment type="subunit">
    <text evidence="2">Component of the NuA4 histone acetyltransferase complex.</text>
</comment>
<sequence>MGQINEVPKARIISNHTDNSKELISRAPPQNNQGKECHDRPLPLDQEGTEFEVERLVAKGRIGRRVWYKVKWKGYPESDNSWVKKKDIGTGATANYEAKSPYGRDEFKFERLVSKQEVEGVTLYEAKWQGQPESENIWVDKWDLGSKAIAAFETSLST</sequence>
<keyword evidence="3" id="KW-0539">Nucleus</keyword>
<dbReference type="InterPro" id="IPR000953">
    <property type="entry name" value="Chromo/chromo_shadow_dom"/>
</dbReference>
<dbReference type="AlphaFoldDB" id="A0A9W8RB12"/>